<dbReference type="InterPro" id="IPR007345">
    <property type="entry name" value="Polysacch_pyruvyl_Trfase"/>
</dbReference>
<dbReference type="Proteomes" id="UP000441717">
    <property type="component" value="Unassembled WGS sequence"/>
</dbReference>
<accession>A0A6N7INQ3</accession>
<dbReference type="EMBL" id="WHYR01000008">
    <property type="protein sequence ID" value="MQL51531.1"/>
    <property type="molecule type" value="Genomic_DNA"/>
</dbReference>
<gene>
    <name evidence="2" type="ORF">GFC01_04480</name>
</gene>
<dbReference type="AlphaFoldDB" id="A0A6N7INQ3"/>
<dbReference type="Pfam" id="PF04230">
    <property type="entry name" value="PS_pyruv_trans"/>
    <property type="match status" value="1"/>
</dbReference>
<dbReference type="SUPFAM" id="SSF53756">
    <property type="entry name" value="UDP-Glycosyltransferase/glycogen phosphorylase"/>
    <property type="match status" value="1"/>
</dbReference>
<protein>
    <submittedName>
        <fullName evidence="2">Polysaccharide pyruvyl transferase CsaB</fullName>
    </submittedName>
</protein>
<keyword evidence="2" id="KW-0808">Transferase</keyword>
<evidence type="ECO:0000259" key="1">
    <source>
        <dbReference type="Pfam" id="PF04230"/>
    </source>
</evidence>
<evidence type="ECO:0000313" key="3">
    <source>
        <dbReference type="Proteomes" id="UP000441717"/>
    </source>
</evidence>
<organism evidence="2 3">
    <name type="scientific">Desulfofundulus thermobenzoicus</name>
    <dbReference type="NCBI Taxonomy" id="29376"/>
    <lineage>
        <taxon>Bacteria</taxon>
        <taxon>Bacillati</taxon>
        <taxon>Bacillota</taxon>
        <taxon>Clostridia</taxon>
        <taxon>Eubacteriales</taxon>
        <taxon>Peptococcaceae</taxon>
        <taxon>Desulfofundulus</taxon>
    </lineage>
</organism>
<keyword evidence="3" id="KW-1185">Reference proteome</keyword>
<evidence type="ECO:0000313" key="2">
    <source>
        <dbReference type="EMBL" id="MQL51531.1"/>
    </source>
</evidence>
<name>A0A6N7INQ3_9FIRM</name>
<comment type="caution">
    <text evidence="2">The sequence shown here is derived from an EMBL/GenBank/DDBJ whole genome shotgun (WGS) entry which is preliminary data.</text>
</comment>
<dbReference type="OrthoDB" id="3199616at2"/>
<dbReference type="GO" id="GO:0016740">
    <property type="term" value="F:transferase activity"/>
    <property type="evidence" value="ECO:0007669"/>
    <property type="project" value="UniProtKB-KW"/>
</dbReference>
<dbReference type="PANTHER" id="PTHR36836">
    <property type="entry name" value="COLANIC ACID BIOSYNTHESIS PROTEIN WCAK"/>
    <property type="match status" value="1"/>
</dbReference>
<dbReference type="PANTHER" id="PTHR36836:SF1">
    <property type="entry name" value="COLANIC ACID BIOSYNTHESIS PROTEIN WCAK"/>
    <property type="match status" value="1"/>
</dbReference>
<sequence>MDTNRPPRVVVSGYYGFRNLGDEAVLLAMLEAFKSQWAQRRTGRRDGTLQVVVLSNDSGQTRRLYGVEAVNRWHIKEIYRVLREADLLISGGGSLLQDVTGIKSLLYYLGVMWLAVQLKKPVVFYAQGIGPVRTVLGRFLVRRVANRARLIIVRDEQSARDLARMGVNGPPVHVTVDAALGLCGEKIDGGRGAEILRQFGISTGGRNGEGCPGTFAAGAVEGPEADHAPEIRNNRYSCAKDASRSVTGTGQLFPTSHLPHPTSQIAGISVRNWPGFTDRKKRAVARVADGLVRQGWQVVFLPFHYPADVAVGRDIAARMEKPAPVLERDFTVEEMISVIRCLDLLIGMRLHALILAAILNVPLVGISYDPKIDRFLQQLGLRPAARVGDLDFGKLDGAVEEILKDPEGFKKELGEKIKPLQKLAHRSAVLALDVLEEFRNSTC</sequence>
<feature type="domain" description="Polysaccharide pyruvyl transferase" evidence="1">
    <location>
        <begin position="19"/>
        <end position="370"/>
    </location>
</feature>
<reference evidence="2 3" key="1">
    <citation type="submission" date="2019-10" db="EMBL/GenBank/DDBJ databases">
        <title>Comparative genomics of sulfur disproportionating microorganisms.</title>
        <authorList>
            <person name="Ward L.M."/>
            <person name="Bertran E."/>
            <person name="Johnston D."/>
        </authorList>
    </citation>
    <scope>NUCLEOTIDE SEQUENCE [LARGE SCALE GENOMIC DNA]</scope>
    <source>
        <strain evidence="2 3">DSM 14055</strain>
    </source>
</reference>
<proteinExistence type="predicted"/>
<dbReference type="Gene3D" id="3.40.50.2000">
    <property type="entry name" value="Glycogen Phosphorylase B"/>
    <property type="match status" value="1"/>
</dbReference>